<proteinExistence type="predicted"/>
<name>A0ACB5UAV6_AMBMO</name>
<dbReference type="EMBL" id="BSXS01014641">
    <property type="protein sequence ID" value="GMF05773.1"/>
    <property type="molecule type" value="Genomic_DNA"/>
</dbReference>
<comment type="caution">
    <text evidence="1">The sequence shown here is derived from an EMBL/GenBank/DDBJ whole genome shotgun (WGS) entry which is preliminary data.</text>
</comment>
<accession>A0ACB5UAV6</accession>
<reference evidence="1" key="1">
    <citation type="submission" date="2023-04" db="EMBL/GenBank/DDBJ databases">
        <title>Ambrosiozyma monospora NBRC 10751.</title>
        <authorList>
            <person name="Ichikawa N."/>
            <person name="Sato H."/>
            <person name="Tonouchi N."/>
        </authorList>
    </citation>
    <scope>NUCLEOTIDE SEQUENCE</scope>
    <source>
        <strain evidence="1">NBRC 10751</strain>
    </source>
</reference>
<organism evidence="1 2">
    <name type="scientific">Ambrosiozyma monospora</name>
    <name type="common">Yeast</name>
    <name type="synonym">Endomycopsis monosporus</name>
    <dbReference type="NCBI Taxonomy" id="43982"/>
    <lineage>
        <taxon>Eukaryota</taxon>
        <taxon>Fungi</taxon>
        <taxon>Dikarya</taxon>
        <taxon>Ascomycota</taxon>
        <taxon>Saccharomycotina</taxon>
        <taxon>Pichiomycetes</taxon>
        <taxon>Pichiales</taxon>
        <taxon>Pichiaceae</taxon>
        <taxon>Ambrosiozyma</taxon>
    </lineage>
</organism>
<gene>
    <name evidence="1" type="ORF">Amon02_001245800</name>
</gene>
<keyword evidence="2" id="KW-1185">Reference proteome</keyword>
<evidence type="ECO:0000313" key="1">
    <source>
        <dbReference type="EMBL" id="GMF05773.1"/>
    </source>
</evidence>
<evidence type="ECO:0000313" key="2">
    <source>
        <dbReference type="Proteomes" id="UP001165064"/>
    </source>
</evidence>
<protein>
    <submittedName>
        <fullName evidence="1">Unnamed protein product</fullName>
    </submittedName>
</protein>
<dbReference type="Proteomes" id="UP001165064">
    <property type="component" value="Unassembled WGS sequence"/>
</dbReference>
<sequence length="124" mass="13491">MLFQTNQMTTYDYSGGGGGGGSTYGVNDINALFQSLNSGISNNSDFMQGQAPMMQQQELQQQFGAIGSTLNDSVSNGGVGSTAPVSQFQLQQQMQQLQASFPGYQQQHQQQGQHQQQDFTNGYY</sequence>